<dbReference type="RefSeq" id="WP_139173810.1">
    <property type="nucleotide sequence ID" value="NZ_FNNO01000001.1"/>
</dbReference>
<evidence type="ECO:0000313" key="2">
    <source>
        <dbReference type="Proteomes" id="UP000198711"/>
    </source>
</evidence>
<sequence length="212" mass="24454">MYHITMERVGALINKLKEQFEQHADAEKLAVTTRLLLCELQSGQEKIMNKGKVSVVLPAITQVTPPPVAQPKKDVPNNWLLNKEEAIPTLAHQEGQEEKEILELNDHLVVSRNGSLNEKLKEDRVEIATLLQGSPIRDLKKAVGVNDRYQFVNDLFRGDESMYERSLKTINGFNIYPEAQYWIQRELKVKMGWNENSETVKLFDQLVRRRFA</sequence>
<keyword evidence="2" id="KW-1185">Reference proteome</keyword>
<proteinExistence type="predicted"/>
<dbReference type="EMBL" id="FNNO01000001">
    <property type="protein sequence ID" value="SDW18078.1"/>
    <property type="molecule type" value="Genomic_DNA"/>
</dbReference>
<evidence type="ECO:0000313" key="1">
    <source>
        <dbReference type="EMBL" id="SDW18078.1"/>
    </source>
</evidence>
<dbReference type="AlphaFoldDB" id="A0A8X8IDQ2"/>
<organism evidence="1 2">
    <name type="scientific">Hydrobacter penzbergensis</name>
    <dbReference type="NCBI Taxonomy" id="1235997"/>
    <lineage>
        <taxon>Bacteria</taxon>
        <taxon>Pseudomonadati</taxon>
        <taxon>Bacteroidota</taxon>
        <taxon>Chitinophagia</taxon>
        <taxon>Chitinophagales</taxon>
        <taxon>Chitinophagaceae</taxon>
        <taxon>Hydrobacter</taxon>
    </lineage>
</organism>
<gene>
    <name evidence="1" type="ORF">SAMN05444410_101439</name>
</gene>
<dbReference type="Proteomes" id="UP000198711">
    <property type="component" value="Unassembled WGS sequence"/>
</dbReference>
<accession>A0A8X8IDQ2</accession>
<name>A0A8X8IDQ2_9BACT</name>
<protein>
    <submittedName>
        <fullName evidence="1">Uncharacterized protein</fullName>
    </submittedName>
</protein>
<comment type="caution">
    <text evidence="1">The sequence shown here is derived from an EMBL/GenBank/DDBJ whole genome shotgun (WGS) entry which is preliminary data.</text>
</comment>
<reference evidence="1 2" key="1">
    <citation type="submission" date="2016-10" db="EMBL/GenBank/DDBJ databases">
        <authorList>
            <person name="Varghese N."/>
            <person name="Submissions S."/>
        </authorList>
    </citation>
    <scope>NUCLEOTIDE SEQUENCE [LARGE SCALE GENOMIC DNA]</scope>
    <source>
        <strain evidence="1 2">DSM 25353</strain>
    </source>
</reference>